<proteinExistence type="predicted"/>
<dbReference type="Proteomes" id="UP000321947">
    <property type="component" value="Unassembled WGS sequence"/>
</dbReference>
<evidence type="ECO:0000313" key="1">
    <source>
        <dbReference type="EMBL" id="TYJ99654.1"/>
    </source>
</evidence>
<dbReference type="Pfam" id="PF02992">
    <property type="entry name" value="Transposase_21"/>
    <property type="match status" value="1"/>
</dbReference>
<organism evidence="1 2">
    <name type="scientific">Cucumis melo var. makuwa</name>
    <name type="common">Oriental melon</name>
    <dbReference type="NCBI Taxonomy" id="1194695"/>
    <lineage>
        <taxon>Eukaryota</taxon>
        <taxon>Viridiplantae</taxon>
        <taxon>Streptophyta</taxon>
        <taxon>Embryophyta</taxon>
        <taxon>Tracheophyta</taxon>
        <taxon>Spermatophyta</taxon>
        <taxon>Magnoliopsida</taxon>
        <taxon>eudicotyledons</taxon>
        <taxon>Gunneridae</taxon>
        <taxon>Pentapetalae</taxon>
        <taxon>rosids</taxon>
        <taxon>fabids</taxon>
        <taxon>Cucurbitales</taxon>
        <taxon>Cucurbitaceae</taxon>
        <taxon>Benincaseae</taxon>
        <taxon>Cucumis</taxon>
    </lineage>
</organism>
<dbReference type="EMBL" id="SSTD01017617">
    <property type="protein sequence ID" value="TYJ99654.1"/>
    <property type="molecule type" value="Genomic_DNA"/>
</dbReference>
<name>A0A5D3BKV7_CUCMM</name>
<comment type="caution">
    <text evidence="1">The sequence shown here is derived from an EMBL/GenBank/DDBJ whole genome shotgun (WGS) entry which is preliminary data.</text>
</comment>
<sequence length="165" mass="19443">MSTSYSMWPVVLIPYSMSPWKCMKMSNFFISLLILDPRSLGRKIDDSLNGQFFKLYAVLLWTINDFPAYGDLSEWSTKGYQACLICIRDRSSLRIKGKISFMEHRRYLQGNHIWRRSKLHEGKVERRAPLVVMNGHEILELDLLKFLVMSEHSSLKDKKRKRVLN</sequence>
<protein>
    <submittedName>
        <fullName evidence="1">Uncharacterized protein</fullName>
    </submittedName>
</protein>
<dbReference type="AlphaFoldDB" id="A0A5D3BKV7"/>
<evidence type="ECO:0000313" key="2">
    <source>
        <dbReference type="Proteomes" id="UP000321947"/>
    </source>
</evidence>
<accession>A0A5D3BKV7</accession>
<dbReference type="InterPro" id="IPR004242">
    <property type="entry name" value="Transposase_21"/>
</dbReference>
<dbReference type="PANTHER" id="PTHR10775">
    <property type="entry name" value="OS08G0208400 PROTEIN"/>
    <property type="match status" value="1"/>
</dbReference>
<dbReference type="PANTHER" id="PTHR10775:SF185">
    <property type="entry name" value="OS08G0208400 PROTEIN"/>
    <property type="match status" value="1"/>
</dbReference>
<reference evidence="1 2" key="1">
    <citation type="submission" date="2019-08" db="EMBL/GenBank/DDBJ databases">
        <title>Draft genome sequences of two oriental melons (Cucumis melo L. var makuwa).</title>
        <authorList>
            <person name="Kwon S.-Y."/>
        </authorList>
    </citation>
    <scope>NUCLEOTIDE SEQUENCE [LARGE SCALE GENOMIC DNA]</scope>
    <source>
        <strain evidence="2">cv. Chang Bougi</strain>
        <tissue evidence="1">Leaf</tissue>
    </source>
</reference>
<gene>
    <name evidence="1" type="ORF">E5676_scaffold562G00330</name>
</gene>